<dbReference type="InterPro" id="IPR036263">
    <property type="entry name" value="Chorismate_II_sf"/>
</dbReference>
<dbReference type="SUPFAM" id="SSF48600">
    <property type="entry name" value="Chorismate mutase II"/>
    <property type="match status" value="1"/>
</dbReference>
<keyword evidence="3" id="KW-0413">Isomerase</keyword>
<dbReference type="Proteomes" id="UP000676409">
    <property type="component" value="Chromosome"/>
</dbReference>
<sequence>MGLSEAAPTLEEIRQRIDQLDAELLRLVDERAGLAKLVAAAKRAAGDGGKFGLRPAREAQLLRRLLETPRQGASAALTVRLWRELISDSLSQQGPFHLTVWGGAETPRTVELARQRFGDAPPLRLAAKPEDALAAAKTPGGVAILALDGASAWWGRLLAEPSLTVFATLPCLSARGPTSALAVAEIAVEPSGDDDTFWITDAPGSPASIEEALGQDGVAASLEMQYGGLKLFRLAGFYQREDERLARAPGRLSGIIGAAARPFDL</sequence>
<dbReference type="SMART" id="SM00830">
    <property type="entry name" value="CM_2"/>
    <property type="match status" value="1"/>
</dbReference>
<dbReference type="InterPro" id="IPR002701">
    <property type="entry name" value="CM_II_prokaryot"/>
</dbReference>
<dbReference type="AlphaFoldDB" id="A0A975FWW9"/>
<evidence type="ECO:0000313" key="3">
    <source>
        <dbReference type="EMBL" id="QUD86915.1"/>
    </source>
</evidence>
<dbReference type="KEGG" id="caul:KCG34_17820"/>
<gene>
    <name evidence="3" type="ORF">KCG34_17820</name>
</gene>
<evidence type="ECO:0000259" key="2">
    <source>
        <dbReference type="PROSITE" id="PS51168"/>
    </source>
</evidence>
<dbReference type="GO" id="GO:0004106">
    <property type="term" value="F:chorismate mutase activity"/>
    <property type="evidence" value="ECO:0007669"/>
    <property type="project" value="UniProtKB-EC"/>
</dbReference>
<dbReference type="InterPro" id="IPR036979">
    <property type="entry name" value="CM_dom_sf"/>
</dbReference>
<protein>
    <recommendedName>
        <fullName evidence="1">chorismate mutase</fullName>
        <ecNumber evidence="1">5.4.99.5</ecNumber>
    </recommendedName>
</protein>
<dbReference type="EC" id="5.4.99.5" evidence="1"/>
<dbReference type="GO" id="GO:0046417">
    <property type="term" value="P:chorismate metabolic process"/>
    <property type="evidence" value="ECO:0007669"/>
    <property type="project" value="InterPro"/>
</dbReference>
<evidence type="ECO:0000256" key="1">
    <source>
        <dbReference type="ARBA" id="ARBA00012404"/>
    </source>
</evidence>
<dbReference type="NCBIfam" id="NF004695">
    <property type="entry name" value="PRK06034.1-1"/>
    <property type="match status" value="1"/>
</dbReference>
<accession>A0A975FWW9</accession>
<dbReference type="EMBL" id="CP073078">
    <property type="protein sequence ID" value="QUD86915.1"/>
    <property type="molecule type" value="Genomic_DNA"/>
</dbReference>
<name>A0A975FWW9_9CAUL</name>
<evidence type="ECO:0000313" key="4">
    <source>
        <dbReference type="Proteomes" id="UP000676409"/>
    </source>
</evidence>
<organism evidence="3 4">
    <name type="scientific">Phenylobacterium montanum</name>
    <dbReference type="NCBI Taxonomy" id="2823693"/>
    <lineage>
        <taxon>Bacteria</taxon>
        <taxon>Pseudomonadati</taxon>
        <taxon>Pseudomonadota</taxon>
        <taxon>Alphaproteobacteria</taxon>
        <taxon>Caulobacterales</taxon>
        <taxon>Caulobacteraceae</taxon>
        <taxon>Phenylobacterium</taxon>
    </lineage>
</organism>
<dbReference type="RefSeq" id="WP_211936967.1">
    <property type="nucleotide sequence ID" value="NZ_CP073078.1"/>
</dbReference>
<feature type="domain" description="Chorismate mutase" evidence="2">
    <location>
        <begin position="4"/>
        <end position="97"/>
    </location>
</feature>
<dbReference type="Pfam" id="PF01817">
    <property type="entry name" value="CM_2"/>
    <property type="match status" value="1"/>
</dbReference>
<dbReference type="PROSITE" id="PS51168">
    <property type="entry name" value="CHORISMATE_MUT_2"/>
    <property type="match status" value="1"/>
</dbReference>
<proteinExistence type="predicted"/>
<keyword evidence="4" id="KW-1185">Reference proteome</keyword>
<reference evidence="3" key="1">
    <citation type="submission" date="2021-04" db="EMBL/GenBank/DDBJ databases">
        <title>The complete genome sequence of Caulobacter sp. S6.</title>
        <authorList>
            <person name="Tang Y."/>
            <person name="Ouyang W."/>
            <person name="Liu Q."/>
            <person name="Huang B."/>
            <person name="Guo Z."/>
            <person name="Lei P."/>
        </authorList>
    </citation>
    <scope>NUCLEOTIDE SEQUENCE</scope>
    <source>
        <strain evidence="3">S6</strain>
    </source>
</reference>
<dbReference type="Gene3D" id="1.20.59.10">
    <property type="entry name" value="Chorismate mutase"/>
    <property type="match status" value="1"/>
</dbReference>